<dbReference type="GO" id="GO:0004640">
    <property type="term" value="F:phosphoribosylanthranilate isomerase activity"/>
    <property type="evidence" value="ECO:0007669"/>
    <property type="project" value="UniProtKB-UniRule"/>
</dbReference>
<keyword evidence="5 9" id="KW-0028">Amino-acid biosynthesis</keyword>
<evidence type="ECO:0000256" key="9">
    <source>
        <dbReference type="HAMAP-Rule" id="MF_00135"/>
    </source>
</evidence>
<proteinExistence type="inferred from homology"/>
<protein>
    <recommendedName>
        <fullName evidence="4 9">N-(5'-phosphoribosyl)anthranilate isomerase</fullName>
        <shortName evidence="9">PRAI</shortName>
        <ecNumber evidence="3 9">5.3.1.24</ecNumber>
    </recommendedName>
</protein>
<dbReference type="InterPro" id="IPR044643">
    <property type="entry name" value="TrpF_fam"/>
</dbReference>
<organism evidence="11 12">
    <name type="scientific">Thermalbibacter longus</name>
    <dbReference type="NCBI Taxonomy" id="2951981"/>
    <lineage>
        <taxon>Bacteria</taxon>
        <taxon>Pseudomonadati</taxon>
        <taxon>Thermomicrobiota</taxon>
        <taxon>Thermomicrobia</taxon>
        <taxon>Thermomicrobiales</taxon>
        <taxon>Thermomicrobiaceae</taxon>
        <taxon>Thermalbibacter</taxon>
    </lineage>
</organism>
<evidence type="ECO:0000256" key="7">
    <source>
        <dbReference type="ARBA" id="ARBA00023141"/>
    </source>
</evidence>
<dbReference type="PANTHER" id="PTHR42894:SF1">
    <property type="entry name" value="N-(5'-PHOSPHORIBOSYL)ANTHRANILATE ISOMERASE"/>
    <property type="match status" value="1"/>
</dbReference>
<keyword evidence="6 9" id="KW-0822">Tryptophan biosynthesis</keyword>
<evidence type="ECO:0000259" key="10">
    <source>
        <dbReference type="Pfam" id="PF00697"/>
    </source>
</evidence>
<sequence>MPVRPGIVKLCGMRTPEDALAAAAAGADLIGLVFAPSRRQVSLSLACAIVQELETLPARPAVVGLFVNAPAAEVLRLAETVPLDLIQLCGDEPAAYLDSLDRPVLRTLRLRPGITSREARALATTYFERPRPPRALVVDAHVPGHFGGTGTLADWELAAELATEFPVVLAGGLHPGNVAQAIARVRPAGVDVSSGIETQGRKDPARIRAFVAAARAAFGALDEEARDLSPEPQPTLAWKEEL</sequence>
<evidence type="ECO:0000256" key="6">
    <source>
        <dbReference type="ARBA" id="ARBA00022822"/>
    </source>
</evidence>
<keyword evidence="12" id="KW-1185">Reference proteome</keyword>
<dbReference type="Gene3D" id="3.20.20.70">
    <property type="entry name" value="Aldolase class I"/>
    <property type="match status" value="1"/>
</dbReference>
<dbReference type="SUPFAM" id="SSF51366">
    <property type="entry name" value="Ribulose-phoshate binding barrel"/>
    <property type="match status" value="1"/>
</dbReference>
<dbReference type="Pfam" id="PF00697">
    <property type="entry name" value="PRAI"/>
    <property type="match status" value="1"/>
</dbReference>
<dbReference type="HAMAP" id="MF_00135">
    <property type="entry name" value="PRAI"/>
    <property type="match status" value="1"/>
</dbReference>
<keyword evidence="8 9" id="KW-0413">Isomerase</keyword>
<evidence type="ECO:0000256" key="1">
    <source>
        <dbReference type="ARBA" id="ARBA00001164"/>
    </source>
</evidence>
<dbReference type="InterPro" id="IPR013785">
    <property type="entry name" value="Aldolase_TIM"/>
</dbReference>
<evidence type="ECO:0000313" key="11">
    <source>
        <dbReference type="EMBL" id="MCM8749163.1"/>
    </source>
</evidence>
<evidence type="ECO:0000313" key="12">
    <source>
        <dbReference type="Proteomes" id="UP001165306"/>
    </source>
</evidence>
<keyword evidence="7 9" id="KW-0057">Aromatic amino acid biosynthesis</keyword>
<gene>
    <name evidence="9" type="primary">trpF</name>
    <name evidence="11" type="ORF">NET02_08400</name>
</gene>
<dbReference type="EMBL" id="JAMSLR010000004">
    <property type="protein sequence ID" value="MCM8749163.1"/>
    <property type="molecule type" value="Genomic_DNA"/>
</dbReference>
<dbReference type="AlphaFoldDB" id="A0AA42BCV5"/>
<dbReference type="RefSeq" id="WP_284056942.1">
    <property type="nucleotide sequence ID" value="NZ_JAMSLR010000004.1"/>
</dbReference>
<comment type="pathway">
    <text evidence="2 9">Amino-acid biosynthesis; L-tryptophan biosynthesis; L-tryptophan from chorismate: step 3/5.</text>
</comment>
<dbReference type="PANTHER" id="PTHR42894">
    <property type="entry name" value="N-(5'-PHOSPHORIBOSYL)ANTHRANILATE ISOMERASE"/>
    <property type="match status" value="1"/>
</dbReference>
<dbReference type="InterPro" id="IPR001240">
    <property type="entry name" value="PRAI_dom"/>
</dbReference>
<name>A0AA42BCV5_9BACT</name>
<evidence type="ECO:0000256" key="5">
    <source>
        <dbReference type="ARBA" id="ARBA00022605"/>
    </source>
</evidence>
<dbReference type="CDD" id="cd00405">
    <property type="entry name" value="PRAI"/>
    <property type="match status" value="1"/>
</dbReference>
<accession>A0AA42BCV5</accession>
<evidence type="ECO:0000256" key="4">
    <source>
        <dbReference type="ARBA" id="ARBA00022272"/>
    </source>
</evidence>
<evidence type="ECO:0000256" key="3">
    <source>
        <dbReference type="ARBA" id="ARBA00012572"/>
    </source>
</evidence>
<comment type="catalytic activity">
    <reaction evidence="1 9">
        <text>N-(5-phospho-beta-D-ribosyl)anthranilate = 1-(2-carboxyphenylamino)-1-deoxy-D-ribulose 5-phosphate</text>
        <dbReference type="Rhea" id="RHEA:21540"/>
        <dbReference type="ChEBI" id="CHEBI:18277"/>
        <dbReference type="ChEBI" id="CHEBI:58613"/>
        <dbReference type="EC" id="5.3.1.24"/>
    </reaction>
</comment>
<reference evidence="11" key="1">
    <citation type="submission" date="2022-06" db="EMBL/GenBank/DDBJ databases">
        <title>CFH 74404 Thermomicrobiaceae sp.</title>
        <authorList>
            <person name="Ming H."/>
            <person name="Li W.-J."/>
            <person name="Zhao Z."/>
        </authorList>
    </citation>
    <scope>NUCLEOTIDE SEQUENCE</scope>
    <source>
        <strain evidence="11">CFH 74404</strain>
    </source>
</reference>
<evidence type="ECO:0000256" key="8">
    <source>
        <dbReference type="ARBA" id="ARBA00023235"/>
    </source>
</evidence>
<comment type="similarity">
    <text evidence="9">Belongs to the TrpF family.</text>
</comment>
<evidence type="ECO:0000256" key="2">
    <source>
        <dbReference type="ARBA" id="ARBA00004664"/>
    </source>
</evidence>
<dbReference type="Proteomes" id="UP001165306">
    <property type="component" value="Unassembled WGS sequence"/>
</dbReference>
<dbReference type="GO" id="GO:0000162">
    <property type="term" value="P:L-tryptophan biosynthetic process"/>
    <property type="evidence" value="ECO:0007669"/>
    <property type="project" value="UniProtKB-UniRule"/>
</dbReference>
<comment type="caution">
    <text evidence="11">The sequence shown here is derived from an EMBL/GenBank/DDBJ whole genome shotgun (WGS) entry which is preliminary data.</text>
</comment>
<dbReference type="InterPro" id="IPR011060">
    <property type="entry name" value="RibuloseP-bd_barrel"/>
</dbReference>
<feature type="domain" description="N-(5'phosphoribosyl) anthranilate isomerase (PRAI)" evidence="10">
    <location>
        <begin position="9"/>
        <end position="212"/>
    </location>
</feature>
<dbReference type="EC" id="5.3.1.24" evidence="3 9"/>